<protein>
    <submittedName>
        <fullName evidence="2">F-box domain-containing protein</fullName>
    </submittedName>
</protein>
<dbReference type="SUPFAM" id="SSF52047">
    <property type="entry name" value="RNI-like"/>
    <property type="match status" value="1"/>
</dbReference>
<dbReference type="EMBL" id="JAWWNJ010000057">
    <property type="protein sequence ID" value="KAK7014274.1"/>
    <property type="molecule type" value="Genomic_DNA"/>
</dbReference>
<evidence type="ECO:0000313" key="2">
    <source>
        <dbReference type="EMBL" id="KAK7014274.1"/>
    </source>
</evidence>
<feature type="coiled-coil region" evidence="1">
    <location>
        <begin position="12"/>
        <end position="39"/>
    </location>
</feature>
<accession>A0AAW0AMF5</accession>
<organism evidence="2 3">
    <name type="scientific">Favolaschia claudopus</name>
    <dbReference type="NCBI Taxonomy" id="2862362"/>
    <lineage>
        <taxon>Eukaryota</taxon>
        <taxon>Fungi</taxon>
        <taxon>Dikarya</taxon>
        <taxon>Basidiomycota</taxon>
        <taxon>Agaricomycotina</taxon>
        <taxon>Agaricomycetes</taxon>
        <taxon>Agaricomycetidae</taxon>
        <taxon>Agaricales</taxon>
        <taxon>Marasmiineae</taxon>
        <taxon>Mycenaceae</taxon>
        <taxon>Favolaschia</taxon>
    </lineage>
</organism>
<proteinExistence type="predicted"/>
<evidence type="ECO:0000313" key="3">
    <source>
        <dbReference type="Proteomes" id="UP001362999"/>
    </source>
</evidence>
<gene>
    <name evidence="2" type="ORF">R3P38DRAFT_1448281</name>
</gene>
<dbReference type="AlphaFoldDB" id="A0AAW0AMF5"/>
<name>A0AAW0AMF5_9AGAR</name>
<reference evidence="2 3" key="1">
    <citation type="journal article" date="2024" name="J Genomics">
        <title>Draft genome sequencing and assembly of Favolaschia claudopus CIRM-BRFM 2984 isolated from oak limbs.</title>
        <authorList>
            <person name="Navarro D."/>
            <person name="Drula E."/>
            <person name="Chaduli D."/>
            <person name="Cazenave R."/>
            <person name="Ahrendt S."/>
            <person name="Wang J."/>
            <person name="Lipzen A."/>
            <person name="Daum C."/>
            <person name="Barry K."/>
            <person name="Grigoriev I.V."/>
            <person name="Favel A."/>
            <person name="Rosso M.N."/>
            <person name="Martin F."/>
        </authorList>
    </citation>
    <scope>NUCLEOTIDE SEQUENCE [LARGE SCALE GENOMIC DNA]</scope>
    <source>
        <strain evidence="2 3">CIRM-BRFM 2984</strain>
    </source>
</reference>
<keyword evidence="3" id="KW-1185">Reference proteome</keyword>
<evidence type="ECO:0000256" key="1">
    <source>
        <dbReference type="SAM" id="Coils"/>
    </source>
</evidence>
<keyword evidence="1" id="KW-0175">Coiled coil</keyword>
<dbReference type="Proteomes" id="UP001362999">
    <property type="component" value="Unassembled WGS sequence"/>
</dbReference>
<sequence>MLASLQADRCRILNLETQIFELEKALSALQTEMDVVQSRLDGYKYPVLTLPNEIISEIFLWFIPPYPDELPLTGSSSPTLLTLICRKWREIALATPQLWRTIAIDDGLKGWEVQGNIAEMWMSRSKSLPLSVHVTHYRDSSPALPSLISQTARWEHLSLMLREVDSQMLSNAMPLLQQLYLHSDDTVNPIACGDMPLLRTVYLSLLTLGNVVLPWGQLTSLSLECTFMDEFAPILLQTPNLVHLSLEIAGYGDDIDILEIHLLCLQTCHLGSPDDDRCPEFLNILVAPALQNLWLTERFLGDDDPTSILQAFVSKSGCKLDSLSIMSTLTPVEFYRKAFPSIPEIVCGLPTPVVGSPEDD</sequence>
<comment type="caution">
    <text evidence="2">The sequence shown here is derived from an EMBL/GenBank/DDBJ whole genome shotgun (WGS) entry which is preliminary data.</text>
</comment>